<feature type="signal peptide" evidence="1">
    <location>
        <begin position="1"/>
        <end position="26"/>
    </location>
</feature>
<evidence type="ECO:0000259" key="2">
    <source>
        <dbReference type="Pfam" id="PF01551"/>
    </source>
</evidence>
<keyword evidence="1" id="KW-0732">Signal</keyword>
<dbReference type="Pfam" id="PF01551">
    <property type="entry name" value="Peptidase_M23"/>
    <property type="match status" value="1"/>
</dbReference>
<feature type="chain" id="PRO_5046072685" evidence="1">
    <location>
        <begin position="27"/>
        <end position="189"/>
    </location>
</feature>
<dbReference type="InterPro" id="IPR011055">
    <property type="entry name" value="Dup_hybrid_motif"/>
</dbReference>
<comment type="caution">
    <text evidence="3">The sequence shown here is derived from an EMBL/GenBank/DDBJ whole genome shotgun (WGS) entry which is preliminary data.</text>
</comment>
<dbReference type="InterPro" id="IPR016047">
    <property type="entry name" value="M23ase_b-sheet_dom"/>
</dbReference>
<dbReference type="Proteomes" id="UP000780875">
    <property type="component" value="Unassembled WGS sequence"/>
</dbReference>
<name>A0ABS7U8Q3_9ACTN</name>
<dbReference type="RefSeq" id="WP_224121481.1">
    <property type="nucleotide sequence ID" value="NZ_JAIQZJ010000001.1"/>
</dbReference>
<dbReference type="PANTHER" id="PTHR21666">
    <property type="entry name" value="PEPTIDASE-RELATED"/>
    <property type="match status" value="1"/>
</dbReference>
<evidence type="ECO:0000313" key="3">
    <source>
        <dbReference type="EMBL" id="MBZ5737121.1"/>
    </source>
</evidence>
<sequence>MRLGRLLLACLLGLGLLAGLASPVDARPDPRWVFYTKDKTRYTSPWFDGSHRIMVPFGCTSAPYYSPDPRCSDDRGFHHGIDVAMQCGTPLYSGRRFRVVSNDSLGPAYGDNPVLIRNRHLGWDVVIGHTAKVYVSVGDRVRKGTMFARANDQGAPDGCHLHFEQRSVGGGLSTAVFPRKLLGLTPVKR</sequence>
<reference evidence="3 4" key="1">
    <citation type="submission" date="2021-09" db="EMBL/GenBank/DDBJ databases">
        <title>Whole genome sequence of Nocardioides sp. GBK3QG-3.</title>
        <authorList>
            <person name="Tuo L."/>
        </authorList>
    </citation>
    <scope>NUCLEOTIDE SEQUENCE [LARGE SCALE GENOMIC DNA]</scope>
    <source>
        <strain evidence="3 4">GBK3QG-3</strain>
    </source>
</reference>
<organism evidence="3 4">
    <name type="scientific">Nocardioides mangrovi</name>
    <dbReference type="NCBI Taxonomy" id="2874580"/>
    <lineage>
        <taxon>Bacteria</taxon>
        <taxon>Bacillati</taxon>
        <taxon>Actinomycetota</taxon>
        <taxon>Actinomycetes</taxon>
        <taxon>Propionibacteriales</taxon>
        <taxon>Nocardioidaceae</taxon>
        <taxon>Nocardioides</taxon>
    </lineage>
</organism>
<proteinExistence type="predicted"/>
<keyword evidence="4" id="KW-1185">Reference proteome</keyword>
<dbReference type="PANTHER" id="PTHR21666:SF270">
    <property type="entry name" value="MUREIN HYDROLASE ACTIVATOR ENVC"/>
    <property type="match status" value="1"/>
</dbReference>
<dbReference type="SUPFAM" id="SSF51261">
    <property type="entry name" value="Duplicated hybrid motif"/>
    <property type="match status" value="1"/>
</dbReference>
<gene>
    <name evidence="3" type="ORF">K8U61_03020</name>
</gene>
<feature type="domain" description="M23ase beta-sheet core" evidence="2">
    <location>
        <begin position="77"/>
        <end position="167"/>
    </location>
</feature>
<dbReference type="EMBL" id="JAIQZJ010000001">
    <property type="protein sequence ID" value="MBZ5737121.1"/>
    <property type="molecule type" value="Genomic_DNA"/>
</dbReference>
<protein>
    <submittedName>
        <fullName evidence="3">M23 family metallopeptidase</fullName>
    </submittedName>
</protein>
<dbReference type="Gene3D" id="2.70.70.10">
    <property type="entry name" value="Glucose Permease (Domain IIA)"/>
    <property type="match status" value="1"/>
</dbReference>
<evidence type="ECO:0000313" key="4">
    <source>
        <dbReference type="Proteomes" id="UP000780875"/>
    </source>
</evidence>
<accession>A0ABS7U8Q3</accession>
<dbReference type="CDD" id="cd12797">
    <property type="entry name" value="M23_peptidase"/>
    <property type="match status" value="1"/>
</dbReference>
<evidence type="ECO:0000256" key="1">
    <source>
        <dbReference type="SAM" id="SignalP"/>
    </source>
</evidence>
<dbReference type="InterPro" id="IPR050570">
    <property type="entry name" value="Cell_wall_metabolism_enzyme"/>
</dbReference>